<comment type="caution">
    <text evidence="1">The sequence shown here is derived from an EMBL/GenBank/DDBJ whole genome shotgun (WGS) entry which is preliminary data.</text>
</comment>
<proteinExistence type="predicted"/>
<evidence type="ECO:0000313" key="1">
    <source>
        <dbReference type="EMBL" id="EDN79255.1"/>
    </source>
</evidence>
<name>A7AYU1_MEDG7</name>
<reference evidence="1 2" key="1">
    <citation type="submission" date="2007-04" db="EMBL/GenBank/DDBJ databases">
        <authorList>
            <person name="Fulton L."/>
            <person name="Clifton S."/>
            <person name="Fulton B."/>
            <person name="Xu J."/>
            <person name="Minx P."/>
            <person name="Pepin K.H."/>
            <person name="Johnson M."/>
            <person name="Thiruvilangam P."/>
            <person name="Bhonagiri V."/>
            <person name="Nash W.E."/>
            <person name="Mardis E.R."/>
            <person name="Wilson R.K."/>
        </authorList>
    </citation>
    <scope>NUCLEOTIDE SEQUENCE [LARGE SCALE GENOMIC DNA]</scope>
    <source>
        <strain evidence="1 2">ATCC 29149</strain>
    </source>
</reference>
<gene>
    <name evidence="1" type="ORF">RUMGNA_00456</name>
</gene>
<dbReference type="AlphaFoldDB" id="A7AYU1"/>
<evidence type="ECO:0000313" key="2">
    <source>
        <dbReference type="Proteomes" id="UP000004410"/>
    </source>
</evidence>
<organism evidence="1 2">
    <name type="scientific">Mediterraneibacter gnavus (strain ATCC 29149 / DSM 114966 / JCM 6515 / VPI C7-9)</name>
    <name type="common">Ruminococcus gnavus</name>
    <dbReference type="NCBI Taxonomy" id="411470"/>
    <lineage>
        <taxon>Bacteria</taxon>
        <taxon>Bacillati</taxon>
        <taxon>Bacillota</taxon>
        <taxon>Clostridia</taxon>
        <taxon>Lachnospirales</taxon>
        <taxon>Lachnospiraceae</taxon>
        <taxon>Mediterraneibacter</taxon>
    </lineage>
</organism>
<sequence length="646" mass="71476">MILFLLMGGVTLYPVSEAFLQAVQENTREYRWTGKITTAKGVTYEFGPEQIVKGSGYITRSCCGNNEIELGSVYASEMKVTLFLDVDRYSMENACMELFYSIKLPDRSWEKIPMGIFEISEANRKIKMIELAGYDYMLRFEKSVAMDSSSGTPYEFLHFACEKCGVEMAQSEAEIAELPNGTELLGIYPDGNVESYRDLIYYVAQVLGCVCQINRSGKLELIAYGNQPVAEFTARHRFSSSYSDFVTKYTAVYSTDEVNAKSEYYCLDPDDGLTMNLGINPLLQYGMQKTREEIITNILNAISVVNYVPFDSETIGNPALDPMDVVRFSEAHADDKKISCITGITCRINGKQTLKGVGKNPLLASSKSKADKNIIGLLNQVEVSKFVICAYENASEFVIGEEEIRIVNVTFASIESTSAVFLGNVNCVIKAEDETAMESYTVSHQVPIIDSIVERAAAIAKQTANGISGDAEISIPEISYEMIEESVEVPVIRKKYPVVRFKYKLDDIWLEDYTPLQKAVDGENIFSMLYPLGNLGANSAKQLEVYMSVSGGTATVAPANCKAAVCGSGIASGYTEWDGKIVMEERINAFTMAESVMNMKLLSDSVAISMQKENVKDYSDRVAVFIMKNSAMSMQGVTGDIELLKE</sequence>
<reference evidence="1 2" key="2">
    <citation type="submission" date="2007-06" db="EMBL/GenBank/DDBJ databases">
        <title>Draft genome sequence of Ruminococcus gnavus (ATCC 29149).</title>
        <authorList>
            <person name="Sudarsanam P."/>
            <person name="Ley R."/>
            <person name="Guruge J."/>
            <person name="Turnbaugh P.J."/>
            <person name="Mahowald M."/>
            <person name="Liep D."/>
            <person name="Gordon J."/>
        </authorList>
    </citation>
    <scope>NUCLEOTIDE SEQUENCE [LARGE SCALE GENOMIC DNA]</scope>
    <source>
        <strain evidence="1 2">ATCC 29149</strain>
    </source>
</reference>
<dbReference type="EMBL" id="AAYG02000004">
    <property type="protein sequence ID" value="EDN79255.1"/>
    <property type="molecule type" value="Genomic_DNA"/>
</dbReference>
<dbReference type="Proteomes" id="UP000004410">
    <property type="component" value="Unassembled WGS sequence"/>
</dbReference>
<accession>A7AYU1</accession>
<protein>
    <submittedName>
        <fullName evidence="1">Uncharacterized protein</fullName>
    </submittedName>
</protein>
<dbReference type="PaxDb" id="411470-RUMGNA_00456"/>
<dbReference type="eggNOG" id="ENOG502Z83H">
    <property type="taxonomic scope" value="Bacteria"/>
</dbReference>